<evidence type="ECO:0000313" key="4">
    <source>
        <dbReference type="Proteomes" id="UP000547510"/>
    </source>
</evidence>
<gene>
    <name evidence="3" type="ORF">FHS29_006246</name>
</gene>
<accession>A0A841CUK2</accession>
<dbReference type="PANTHER" id="PTHR33627">
    <property type="entry name" value="TRANSPOSASE"/>
    <property type="match status" value="1"/>
</dbReference>
<dbReference type="Pfam" id="PF13546">
    <property type="entry name" value="DDE_5"/>
    <property type="match status" value="1"/>
</dbReference>
<proteinExistence type="predicted"/>
<dbReference type="InterPro" id="IPR038721">
    <property type="entry name" value="IS701-like_DDE_dom"/>
</dbReference>
<name>A0A841CUK2_9PSEU</name>
<reference evidence="3 4" key="1">
    <citation type="submission" date="2020-08" db="EMBL/GenBank/DDBJ databases">
        <title>Genomic Encyclopedia of Type Strains, Phase III (KMG-III): the genomes of soil and plant-associated and newly described type strains.</title>
        <authorList>
            <person name="Whitman W."/>
        </authorList>
    </citation>
    <scope>NUCLEOTIDE SEQUENCE [LARGE SCALE GENOMIC DNA]</scope>
    <source>
        <strain evidence="3 4">CECT 8640</strain>
    </source>
</reference>
<evidence type="ECO:0000256" key="1">
    <source>
        <dbReference type="SAM" id="MobiDB-lite"/>
    </source>
</evidence>
<dbReference type="EMBL" id="JACHJN010000012">
    <property type="protein sequence ID" value="MBB5959625.1"/>
    <property type="molecule type" value="Genomic_DNA"/>
</dbReference>
<keyword evidence="4" id="KW-1185">Reference proteome</keyword>
<evidence type="ECO:0000259" key="2">
    <source>
        <dbReference type="Pfam" id="PF13546"/>
    </source>
</evidence>
<dbReference type="Proteomes" id="UP000547510">
    <property type="component" value="Unassembled WGS sequence"/>
</dbReference>
<dbReference type="PANTHER" id="PTHR33627:SF1">
    <property type="entry name" value="TRANSPOSASE"/>
    <property type="match status" value="1"/>
</dbReference>
<feature type="region of interest" description="Disordered" evidence="1">
    <location>
        <begin position="1"/>
        <end position="27"/>
    </location>
</feature>
<comment type="caution">
    <text evidence="3">The sequence shown here is derived from an EMBL/GenBank/DDBJ whole genome shotgun (WGS) entry which is preliminary data.</text>
</comment>
<organism evidence="3 4">
    <name type="scientific">Saccharothrix tamanrassetensis</name>
    <dbReference type="NCBI Taxonomy" id="1051531"/>
    <lineage>
        <taxon>Bacteria</taxon>
        <taxon>Bacillati</taxon>
        <taxon>Actinomycetota</taxon>
        <taxon>Actinomycetes</taxon>
        <taxon>Pseudonocardiales</taxon>
        <taxon>Pseudonocardiaceae</taxon>
        <taxon>Saccharothrix</taxon>
    </lineage>
</organism>
<sequence length="114" mass="12550">MWAAEFVDPDALAAADTGFPEDGTSSPGAARRYCGALGKRGTCQVGVSVHAVTDWASAAPDWRLFLPESWDDTKTDDESTAAEIVRKRTRCAIPDRVRHREKRRTAASGAWRWT</sequence>
<protein>
    <submittedName>
        <fullName evidence="3">SRSO17 transposase</fullName>
    </submittedName>
</protein>
<evidence type="ECO:0000313" key="3">
    <source>
        <dbReference type="EMBL" id="MBB5959625.1"/>
    </source>
</evidence>
<dbReference type="AlphaFoldDB" id="A0A841CUK2"/>
<dbReference type="InterPro" id="IPR039365">
    <property type="entry name" value="IS701-like"/>
</dbReference>
<feature type="domain" description="Transposase IS701-like DDE" evidence="2">
    <location>
        <begin position="2"/>
        <end position="106"/>
    </location>
</feature>